<evidence type="ECO:0000313" key="1">
    <source>
        <dbReference type="EMBL" id="KAH7913288.1"/>
    </source>
</evidence>
<organism evidence="1 2">
    <name type="scientific">Hygrophoropsis aurantiaca</name>
    <dbReference type="NCBI Taxonomy" id="72124"/>
    <lineage>
        <taxon>Eukaryota</taxon>
        <taxon>Fungi</taxon>
        <taxon>Dikarya</taxon>
        <taxon>Basidiomycota</taxon>
        <taxon>Agaricomycotina</taxon>
        <taxon>Agaricomycetes</taxon>
        <taxon>Agaricomycetidae</taxon>
        <taxon>Boletales</taxon>
        <taxon>Coniophorineae</taxon>
        <taxon>Hygrophoropsidaceae</taxon>
        <taxon>Hygrophoropsis</taxon>
    </lineage>
</organism>
<accession>A0ACB8AKK0</accession>
<dbReference type="Proteomes" id="UP000790377">
    <property type="component" value="Unassembled WGS sequence"/>
</dbReference>
<protein>
    <submittedName>
        <fullName evidence="1">Uncharacterized protein</fullName>
    </submittedName>
</protein>
<keyword evidence="2" id="KW-1185">Reference proteome</keyword>
<reference evidence="1" key="1">
    <citation type="journal article" date="2021" name="New Phytol.">
        <title>Evolutionary innovations through gain and loss of genes in the ectomycorrhizal Boletales.</title>
        <authorList>
            <person name="Wu G."/>
            <person name="Miyauchi S."/>
            <person name="Morin E."/>
            <person name="Kuo A."/>
            <person name="Drula E."/>
            <person name="Varga T."/>
            <person name="Kohler A."/>
            <person name="Feng B."/>
            <person name="Cao Y."/>
            <person name="Lipzen A."/>
            <person name="Daum C."/>
            <person name="Hundley H."/>
            <person name="Pangilinan J."/>
            <person name="Johnson J."/>
            <person name="Barry K."/>
            <person name="LaButti K."/>
            <person name="Ng V."/>
            <person name="Ahrendt S."/>
            <person name="Min B."/>
            <person name="Choi I.G."/>
            <person name="Park H."/>
            <person name="Plett J.M."/>
            <person name="Magnuson J."/>
            <person name="Spatafora J.W."/>
            <person name="Nagy L.G."/>
            <person name="Henrissat B."/>
            <person name="Grigoriev I.V."/>
            <person name="Yang Z.L."/>
            <person name="Xu J."/>
            <person name="Martin F.M."/>
        </authorList>
    </citation>
    <scope>NUCLEOTIDE SEQUENCE</scope>
    <source>
        <strain evidence="1">ATCC 28755</strain>
    </source>
</reference>
<sequence length="347" mass="39261">MTDFAPSSPNGSWPVDPTDTQELVYAIRDVKLITYATVAGTAVLFYDYFLTFNLEVRHIWPARWSTLKFLYIHTRYAPFLDTVFMMYHFYPEMDEHKCRVVIWIIGWLYTTGMATSELILMLRTWAVWRRSRNIACILGLVYALACAPAYYSTIRFVESIVYAPFSPPNAPQCIMLSSNRLTLVHWGILMTTEALVLGLTLIQTAKSYRQDVRMGLARLIVKDGITYYICLCTLSLLNPRLDLLMATPIRNVHSVLTARMVLRMREHNRVAIGGGTTAVAGALAGQQSLVFATIPQPARETYYEGEEGVELGVGSWWVNGPRKNLTPVDEDSQSHCQTATEGRDAHE</sequence>
<name>A0ACB8AKK0_9AGAM</name>
<comment type="caution">
    <text evidence="1">The sequence shown here is derived from an EMBL/GenBank/DDBJ whole genome shotgun (WGS) entry which is preliminary data.</text>
</comment>
<gene>
    <name evidence="1" type="ORF">BJ138DRAFT_645794</name>
</gene>
<evidence type="ECO:0000313" key="2">
    <source>
        <dbReference type="Proteomes" id="UP000790377"/>
    </source>
</evidence>
<proteinExistence type="predicted"/>
<dbReference type="EMBL" id="MU267633">
    <property type="protein sequence ID" value="KAH7913288.1"/>
    <property type="molecule type" value="Genomic_DNA"/>
</dbReference>